<feature type="compositionally biased region" description="Polar residues" evidence="1">
    <location>
        <begin position="125"/>
        <end position="134"/>
    </location>
</feature>
<evidence type="ECO:0000313" key="3">
    <source>
        <dbReference type="Proteomes" id="UP001303373"/>
    </source>
</evidence>
<name>A0AAQ3R7I2_9PEZI</name>
<reference evidence="2 3" key="1">
    <citation type="submission" date="2023-11" db="EMBL/GenBank/DDBJ databases">
        <title>An acidophilic fungus is an integral part of prey digestion in a carnivorous sundew plant.</title>
        <authorList>
            <person name="Tsai I.J."/>
        </authorList>
    </citation>
    <scope>NUCLEOTIDE SEQUENCE [LARGE SCALE GENOMIC DNA]</scope>
    <source>
        <strain evidence="2">169a</strain>
    </source>
</reference>
<proteinExistence type="predicted"/>
<dbReference type="CDD" id="cd14688">
    <property type="entry name" value="bZIP_YAP"/>
    <property type="match status" value="1"/>
</dbReference>
<feature type="compositionally biased region" description="Low complexity" evidence="1">
    <location>
        <begin position="1"/>
        <end position="10"/>
    </location>
</feature>
<protein>
    <recommendedName>
        <fullName evidence="4">BZIP domain-containing protein</fullName>
    </recommendedName>
</protein>
<evidence type="ECO:0008006" key="4">
    <source>
        <dbReference type="Google" id="ProtNLM"/>
    </source>
</evidence>
<dbReference type="PANTHER" id="PTHR42070:SF1">
    <property type="entry name" value="FILAMENT ASSOCIATED PROTEIN, PUTATIVE (AFU_ORTHOLOGUE AFUA_8G06630)-RELATED"/>
    <property type="match status" value="1"/>
</dbReference>
<dbReference type="PANTHER" id="PTHR42070">
    <property type="entry name" value="FILAMENT ASSOCIATED PROTEIN, PUTATIVE (AFU_ORTHOLOGUE AFUA_8G06630)-RELATED"/>
    <property type="match status" value="1"/>
</dbReference>
<evidence type="ECO:0000256" key="1">
    <source>
        <dbReference type="SAM" id="MobiDB-lite"/>
    </source>
</evidence>
<feature type="region of interest" description="Disordered" evidence="1">
    <location>
        <begin position="1"/>
        <end position="39"/>
    </location>
</feature>
<feature type="compositionally biased region" description="Low complexity" evidence="1">
    <location>
        <begin position="135"/>
        <end position="152"/>
    </location>
</feature>
<evidence type="ECO:0000313" key="2">
    <source>
        <dbReference type="EMBL" id="WPH04401.1"/>
    </source>
</evidence>
<dbReference type="AlphaFoldDB" id="A0AAQ3R7I2"/>
<feature type="region of interest" description="Disordered" evidence="1">
    <location>
        <begin position="123"/>
        <end position="184"/>
    </location>
</feature>
<keyword evidence="3" id="KW-1185">Reference proteome</keyword>
<feature type="compositionally biased region" description="Polar residues" evidence="1">
    <location>
        <begin position="154"/>
        <end position="164"/>
    </location>
</feature>
<organism evidence="2 3">
    <name type="scientific">Acrodontium crateriforme</name>
    <dbReference type="NCBI Taxonomy" id="150365"/>
    <lineage>
        <taxon>Eukaryota</taxon>
        <taxon>Fungi</taxon>
        <taxon>Dikarya</taxon>
        <taxon>Ascomycota</taxon>
        <taxon>Pezizomycotina</taxon>
        <taxon>Dothideomycetes</taxon>
        <taxon>Dothideomycetidae</taxon>
        <taxon>Mycosphaerellales</taxon>
        <taxon>Teratosphaeriaceae</taxon>
        <taxon>Acrodontium</taxon>
    </lineage>
</organism>
<accession>A0AAQ3R7I2</accession>
<dbReference type="EMBL" id="CP138592">
    <property type="protein sequence ID" value="WPH04401.1"/>
    <property type="molecule type" value="Genomic_DNA"/>
</dbReference>
<dbReference type="Proteomes" id="UP001303373">
    <property type="component" value="Chromosome 13"/>
</dbReference>
<gene>
    <name evidence="2" type="ORF">R9X50_00729200</name>
</gene>
<sequence>MSASRASAEASGERSDESNSGQRTANLARIRDNQRRSRARRKEYLQELEQKYRVCEQSGVEASAEIQTAARRVIDENKRLRGMLLRLGMSEHEIDGQMTDAGDISAVHDGPSAHALEQMLKTRRQCGTDSSGCNSPTTQSRNQTRQQQQPPSHIATTSSSQRTIPPNPAIHHYAAPLSNEKSPTSMLPLTPTNYPALPNSYMASIHHHHQQLNSGYTIYPPIWQQTPHPQIPSNDPIDPQNSSSCYIAANAIRTIKPDAGQELENELCSGEQGDCNVPNTQIFSIMDRYSGGV</sequence>